<reference evidence="6" key="1">
    <citation type="submission" date="2024-02" db="EMBL/GenBank/DDBJ databases">
        <authorList>
            <consortium name="ELIXIR-Norway"/>
            <consortium name="Elixir Norway"/>
        </authorList>
    </citation>
    <scope>NUCLEOTIDE SEQUENCE</scope>
</reference>
<protein>
    <recommendedName>
        <fullName evidence="5">Aldehyde dehydrogenase domain-containing protein</fullName>
    </recommendedName>
</protein>
<name>A0ABP0WD22_9BRYO</name>
<comment type="similarity">
    <text evidence="1 4">Belongs to the aldehyde dehydrogenase family.</text>
</comment>
<proteinExistence type="inferred from homology"/>
<dbReference type="SUPFAM" id="SSF53720">
    <property type="entry name" value="ALDH-like"/>
    <property type="match status" value="1"/>
</dbReference>
<dbReference type="Gene3D" id="3.40.309.10">
    <property type="entry name" value="Aldehyde Dehydrogenase, Chain A, domain 2"/>
    <property type="match status" value="1"/>
</dbReference>
<evidence type="ECO:0000256" key="4">
    <source>
        <dbReference type="RuleBase" id="RU003345"/>
    </source>
</evidence>
<evidence type="ECO:0000259" key="5">
    <source>
        <dbReference type="Pfam" id="PF00171"/>
    </source>
</evidence>
<feature type="active site" evidence="3">
    <location>
        <position position="260"/>
    </location>
</feature>
<dbReference type="InterPro" id="IPR016161">
    <property type="entry name" value="Ald_DH/histidinol_DH"/>
</dbReference>
<dbReference type="Gene3D" id="3.40.605.10">
    <property type="entry name" value="Aldehyde Dehydrogenase, Chain A, domain 1"/>
    <property type="match status" value="1"/>
</dbReference>
<dbReference type="PROSITE" id="PS00687">
    <property type="entry name" value="ALDEHYDE_DEHYDR_GLU"/>
    <property type="match status" value="1"/>
</dbReference>
<dbReference type="Proteomes" id="UP001497444">
    <property type="component" value="Chromosome 17"/>
</dbReference>
<dbReference type="InterPro" id="IPR016162">
    <property type="entry name" value="Ald_DH_N"/>
</dbReference>
<keyword evidence="7" id="KW-1185">Reference proteome</keyword>
<dbReference type="InterPro" id="IPR015590">
    <property type="entry name" value="Aldehyde_DH_dom"/>
</dbReference>
<dbReference type="CDD" id="cd07102">
    <property type="entry name" value="ALDH_EDX86601"/>
    <property type="match status" value="1"/>
</dbReference>
<evidence type="ECO:0000256" key="2">
    <source>
        <dbReference type="ARBA" id="ARBA00023002"/>
    </source>
</evidence>
<dbReference type="InterPro" id="IPR029510">
    <property type="entry name" value="Ald_DH_CS_GLU"/>
</dbReference>
<evidence type="ECO:0000313" key="6">
    <source>
        <dbReference type="EMBL" id="CAK9264741.1"/>
    </source>
</evidence>
<accession>A0ABP0WD22</accession>
<feature type="domain" description="Aldehyde dehydrogenase" evidence="5">
    <location>
        <begin position="31"/>
        <end position="488"/>
    </location>
</feature>
<dbReference type="InterPro" id="IPR016163">
    <property type="entry name" value="Ald_DH_C"/>
</dbReference>
<evidence type="ECO:0000256" key="3">
    <source>
        <dbReference type="PROSITE-ProRule" id="PRU10007"/>
    </source>
</evidence>
<dbReference type="PANTHER" id="PTHR11699">
    <property type="entry name" value="ALDEHYDE DEHYDROGENASE-RELATED"/>
    <property type="match status" value="1"/>
</dbReference>
<evidence type="ECO:0000256" key="1">
    <source>
        <dbReference type="ARBA" id="ARBA00009986"/>
    </source>
</evidence>
<sequence length="495" mass="54321">MVMVEAKKTMAMAARRSFQSQLRFFKVHRSATMFDVLNPATGQTIAELPDDSAEEVAAKFGVLVAGQKRWKAVPLAERREVLERFNELLRLNMPTLAKTLTTEMGKPTAQAKNEVRATVDRVNFYLENYEKVLKEHTVLETTRVKEKVLYEPLGVVANISAWNYPYFVSANVFAAALLTGNAVLYKPSEYASLTGFEISRLLYEAGVPNDVFVMSTGRGGTGSAVASLKGLGGLYFTGSYKTGIEIASHTAPNLVKVQLELGGKDPAYVRKDVPNVAAAALSIADGAFYNCGQSCCSVERVYVDKQIYGEFLDHFTKIVKSFKVGDPLEPETYIGPVARRAHLSFLASQVKDAMDKGAHAILHTGLESSAFADGFYFPPTVLTDVNHTMQVMRDESFGPLIGIQAVDRDEEALTLMKDTPYGLTASVFCKHSIDAEEILRELDVGTGYWNCCDRVSPRLPWSGRRGSGLGTTIGSINGLRTFVQPKAIFLQHPTP</sequence>
<organism evidence="6 7">
    <name type="scientific">Sphagnum jensenii</name>
    <dbReference type="NCBI Taxonomy" id="128206"/>
    <lineage>
        <taxon>Eukaryota</taxon>
        <taxon>Viridiplantae</taxon>
        <taxon>Streptophyta</taxon>
        <taxon>Embryophyta</taxon>
        <taxon>Bryophyta</taxon>
        <taxon>Sphagnophytina</taxon>
        <taxon>Sphagnopsida</taxon>
        <taxon>Sphagnales</taxon>
        <taxon>Sphagnaceae</taxon>
        <taxon>Sphagnum</taxon>
    </lineage>
</organism>
<keyword evidence="2 4" id="KW-0560">Oxidoreductase</keyword>
<gene>
    <name evidence="6" type="ORF">CSSPJE1EN1_LOCUS10219</name>
</gene>
<evidence type="ECO:0000313" key="7">
    <source>
        <dbReference type="Proteomes" id="UP001497444"/>
    </source>
</evidence>
<dbReference type="Pfam" id="PF00171">
    <property type="entry name" value="Aldedh"/>
    <property type="match status" value="1"/>
</dbReference>
<dbReference type="EMBL" id="OZ020112">
    <property type="protein sequence ID" value="CAK9264741.1"/>
    <property type="molecule type" value="Genomic_DNA"/>
</dbReference>